<dbReference type="GO" id="GO:0005576">
    <property type="term" value="C:extracellular region"/>
    <property type="evidence" value="ECO:0007669"/>
    <property type="project" value="UniProtKB-SubCell"/>
</dbReference>
<dbReference type="SUPFAM" id="SSF56112">
    <property type="entry name" value="Protein kinase-like (PK-like)"/>
    <property type="match status" value="1"/>
</dbReference>
<dbReference type="Pfam" id="PF12260">
    <property type="entry name" value="PIP49_C"/>
    <property type="match status" value="1"/>
</dbReference>
<dbReference type="EMBL" id="KQ414902">
    <property type="protein sequence ID" value="KOC59654.1"/>
    <property type="molecule type" value="Genomic_DNA"/>
</dbReference>
<keyword evidence="7" id="KW-1185">Reference proteome</keyword>
<dbReference type="OrthoDB" id="10035316at2759"/>
<evidence type="ECO:0000256" key="2">
    <source>
        <dbReference type="ARBA" id="ARBA00006338"/>
    </source>
</evidence>
<evidence type="ECO:0000313" key="6">
    <source>
        <dbReference type="EMBL" id="KOC59654.1"/>
    </source>
</evidence>
<dbReference type="Proteomes" id="UP000053825">
    <property type="component" value="Unassembled WGS sequence"/>
</dbReference>
<evidence type="ECO:0000256" key="3">
    <source>
        <dbReference type="ARBA" id="ARBA00022525"/>
    </source>
</evidence>
<gene>
    <name evidence="6" type="ORF">WH47_11084</name>
</gene>
<dbReference type="PANTHER" id="PTHR32073">
    <property type="entry name" value="GH11358P"/>
    <property type="match status" value="1"/>
</dbReference>
<dbReference type="AlphaFoldDB" id="A0A0L7QM61"/>
<dbReference type="InterPro" id="IPR022049">
    <property type="entry name" value="FAM69_kinase_dom"/>
</dbReference>
<evidence type="ECO:0000256" key="1">
    <source>
        <dbReference type="ARBA" id="ARBA00004613"/>
    </source>
</evidence>
<feature type="domain" description="FAM69 protein-kinase" evidence="5">
    <location>
        <begin position="189"/>
        <end position="386"/>
    </location>
</feature>
<accession>A0A0L7QM61</accession>
<keyword evidence="3" id="KW-0964">Secreted</keyword>
<dbReference type="InterPro" id="IPR020519">
    <property type="entry name" value="DIPK2A/B"/>
</dbReference>
<dbReference type="InterPro" id="IPR011009">
    <property type="entry name" value="Kinase-like_dom_sf"/>
</dbReference>
<proteinExistence type="inferred from homology"/>
<evidence type="ECO:0000256" key="4">
    <source>
        <dbReference type="ARBA" id="ARBA00022729"/>
    </source>
</evidence>
<organism evidence="6 7">
    <name type="scientific">Habropoda laboriosa</name>
    <dbReference type="NCBI Taxonomy" id="597456"/>
    <lineage>
        <taxon>Eukaryota</taxon>
        <taxon>Metazoa</taxon>
        <taxon>Ecdysozoa</taxon>
        <taxon>Arthropoda</taxon>
        <taxon>Hexapoda</taxon>
        <taxon>Insecta</taxon>
        <taxon>Pterygota</taxon>
        <taxon>Neoptera</taxon>
        <taxon>Endopterygota</taxon>
        <taxon>Hymenoptera</taxon>
        <taxon>Apocrita</taxon>
        <taxon>Aculeata</taxon>
        <taxon>Apoidea</taxon>
        <taxon>Anthophila</taxon>
        <taxon>Apidae</taxon>
        <taxon>Habropoda</taxon>
    </lineage>
</organism>
<dbReference type="PANTHER" id="PTHR32073:SF7">
    <property type="entry name" value="GH11358P"/>
    <property type="match status" value="1"/>
</dbReference>
<comment type="similarity">
    <text evidence="2">Belongs to the DIPK family.</text>
</comment>
<name>A0A0L7QM61_9HYME</name>
<comment type="subcellular location">
    <subcellularLocation>
        <location evidence="1">Secreted</location>
    </subcellularLocation>
</comment>
<evidence type="ECO:0000259" key="5">
    <source>
        <dbReference type="Pfam" id="PF12260"/>
    </source>
</evidence>
<dbReference type="STRING" id="597456.A0A0L7QM61"/>
<reference evidence="6 7" key="1">
    <citation type="submission" date="2015-07" db="EMBL/GenBank/DDBJ databases">
        <title>The genome of Habropoda laboriosa.</title>
        <authorList>
            <person name="Pan H."/>
            <person name="Kapheim K."/>
        </authorList>
    </citation>
    <scope>NUCLEOTIDE SEQUENCE [LARGE SCALE GENOMIC DNA]</scope>
    <source>
        <strain evidence="6">0110345459</strain>
    </source>
</reference>
<sequence length="412" mass="47661">MILSYIYNILKFKKWELLFFATILFALKWPTIITFRPNMDHFIELHKCPACFGTSACNYIHEVNITLNDFYSAFSYFFGVKNVFFGVFNKNKVVLKKLAQSFELNEFDRMLCENKHFSHICTKTAKAANNKLNINFLELIEKEVNLNFSKDNFSRLRLCPSVQHLNNLLQHVYHNNKDIDPKILNLNIWVLTALNPEPLLLQILPAERNWPVPKYLGACGRMIIEEYVGLPLATYYNEPWLCRAKISSSLLDAAYMFTYKNKDFGFYLTDISVDNIAVDLNNNVKFVDLENVIIVDKNIVPAERSTIWNQLQVNTEDFSCSECLAFSSAEICNHKISDHNYYAICKVLLALNLNSSILHGGLLHDIPTDILETYPNITYLVEQCVTPQISFDRIKAGMELKKLLDIILQKYT</sequence>
<evidence type="ECO:0000313" key="7">
    <source>
        <dbReference type="Proteomes" id="UP000053825"/>
    </source>
</evidence>
<protein>
    <submittedName>
        <fullName evidence="6">Deleted in autism protein 1 like protein</fullName>
    </submittedName>
</protein>
<keyword evidence="4" id="KW-0732">Signal</keyword>